<dbReference type="Gene3D" id="3.30.420.110">
    <property type="entry name" value="MutS, connector domain"/>
    <property type="match status" value="1"/>
</dbReference>
<dbReference type="InterPro" id="IPR007860">
    <property type="entry name" value="DNA_mmatch_repair_MutS_con_dom"/>
</dbReference>
<dbReference type="InterPro" id="IPR007696">
    <property type="entry name" value="DNA_mismatch_repair_MutS_core"/>
</dbReference>
<reference evidence="5" key="1">
    <citation type="submission" date="2023-04" db="EMBL/GenBank/DDBJ databases">
        <title>Ambrosiozyma monospora NBRC 1965.</title>
        <authorList>
            <person name="Ichikawa N."/>
            <person name="Sato H."/>
            <person name="Tonouchi N."/>
        </authorList>
    </citation>
    <scope>NUCLEOTIDE SEQUENCE</scope>
    <source>
        <strain evidence="5">NBRC 1965</strain>
    </source>
</reference>
<evidence type="ECO:0000259" key="4">
    <source>
        <dbReference type="Pfam" id="PF05192"/>
    </source>
</evidence>
<protein>
    <submittedName>
        <fullName evidence="5">Unnamed protein product</fullName>
    </submittedName>
</protein>
<dbReference type="Gene3D" id="1.10.1420.10">
    <property type="match status" value="1"/>
</dbReference>
<dbReference type="PANTHER" id="PTHR11361:SF34">
    <property type="entry name" value="DNA MISMATCH REPAIR PROTEIN MSH1, MITOCHONDRIAL"/>
    <property type="match status" value="1"/>
</dbReference>
<dbReference type="Proteomes" id="UP001165063">
    <property type="component" value="Unassembled WGS sequence"/>
</dbReference>
<dbReference type="InterPro" id="IPR036678">
    <property type="entry name" value="MutS_con_dom_sf"/>
</dbReference>
<dbReference type="AlphaFoldDB" id="A0A9W6Z2A2"/>
<dbReference type="PANTHER" id="PTHR11361">
    <property type="entry name" value="DNA MISMATCH REPAIR PROTEIN MUTS FAMILY MEMBER"/>
    <property type="match status" value="1"/>
</dbReference>
<dbReference type="SUPFAM" id="SSF53150">
    <property type="entry name" value="DNA repair protein MutS, domain II"/>
    <property type="match status" value="1"/>
</dbReference>
<gene>
    <name evidence="5" type="ORF">Amon01_000613300</name>
</gene>
<accession>A0A9W6Z2A2</accession>
<dbReference type="InterPro" id="IPR045076">
    <property type="entry name" value="MutS"/>
</dbReference>
<dbReference type="InterPro" id="IPR016151">
    <property type="entry name" value="DNA_mismatch_repair_MutS_N"/>
</dbReference>
<dbReference type="Gene3D" id="3.40.1170.10">
    <property type="entry name" value="DNA repair protein MutS, domain I"/>
    <property type="match status" value="1"/>
</dbReference>
<dbReference type="GO" id="GO:0043504">
    <property type="term" value="P:mitochondrial DNA repair"/>
    <property type="evidence" value="ECO:0007669"/>
    <property type="project" value="TreeGrafter"/>
</dbReference>
<sequence>MLNLLHSAKFNLVRPLYMVKVAQLTTSRFKSSIPETSSFSQLNLSDINIISVPHKETEQSPITISKASTETGKSKKSKKKSRSKLALQINSEDKFVGASEDIHLHDTPENDIDTDIDVDNEMTSFYQHIQYTINQYSCDQTFGSEFVILFQVGSFYELYFSQASKYANLLGLTLTSKKLKNQSVPFAGFPDYRLEKYLQLIFNLGFKAIICDQRQDLHTNLIERPINRLVTPGTIIDEVLRDYHRNNFLVSVFVKNSTSGSDPIVSLCICDTLLGTFKTSECSLPEMMLEITKTNPSEIVLLDAQYQELSKQFPDMQQYYITRLGPNHISQETIDAIQLESDTKKRTKSNKLTQDIAVLFEGTAKQSKSYIKSLSHSTLGSAFILYNYLKECLPFNHNGIFYLPSSHPSTSISTTTSTSTQSTATSMHIDQTAAQDLELISTIRGGFKVGALANTIDRTVTTAGARLLNRWILEPSVEPRVIGERQKLVSGFLADYETSLEIVQLLKRTGDVPRIVRRVGNGRVELAELRELAGIEECVDATV</sequence>
<dbReference type="GO" id="GO:0005524">
    <property type="term" value="F:ATP binding"/>
    <property type="evidence" value="ECO:0007669"/>
    <property type="project" value="InterPro"/>
</dbReference>
<dbReference type="OrthoDB" id="2534523at2759"/>
<keyword evidence="6" id="KW-1185">Reference proteome</keyword>
<dbReference type="GO" id="GO:0006298">
    <property type="term" value="P:mismatch repair"/>
    <property type="evidence" value="ECO:0007669"/>
    <property type="project" value="InterPro"/>
</dbReference>
<dbReference type="EMBL" id="BSXU01003719">
    <property type="protein sequence ID" value="GMG40367.1"/>
    <property type="molecule type" value="Genomic_DNA"/>
</dbReference>
<dbReference type="Pfam" id="PF01624">
    <property type="entry name" value="MutS_I"/>
    <property type="match status" value="1"/>
</dbReference>
<dbReference type="GO" id="GO:0005634">
    <property type="term" value="C:nucleus"/>
    <property type="evidence" value="ECO:0007669"/>
    <property type="project" value="TreeGrafter"/>
</dbReference>
<dbReference type="GO" id="GO:0140664">
    <property type="term" value="F:ATP-dependent DNA damage sensor activity"/>
    <property type="evidence" value="ECO:0007669"/>
    <property type="project" value="InterPro"/>
</dbReference>
<dbReference type="GO" id="GO:0005739">
    <property type="term" value="C:mitochondrion"/>
    <property type="evidence" value="ECO:0007669"/>
    <property type="project" value="TreeGrafter"/>
</dbReference>
<evidence type="ECO:0000313" key="5">
    <source>
        <dbReference type="EMBL" id="GMG40367.1"/>
    </source>
</evidence>
<evidence type="ECO:0000313" key="6">
    <source>
        <dbReference type="Proteomes" id="UP001165063"/>
    </source>
</evidence>
<organism evidence="5 6">
    <name type="scientific">Ambrosiozyma monospora</name>
    <name type="common">Yeast</name>
    <name type="synonym">Endomycopsis monosporus</name>
    <dbReference type="NCBI Taxonomy" id="43982"/>
    <lineage>
        <taxon>Eukaryota</taxon>
        <taxon>Fungi</taxon>
        <taxon>Dikarya</taxon>
        <taxon>Ascomycota</taxon>
        <taxon>Saccharomycotina</taxon>
        <taxon>Pichiomycetes</taxon>
        <taxon>Pichiales</taxon>
        <taxon>Pichiaceae</taxon>
        <taxon>Ambrosiozyma</taxon>
    </lineage>
</organism>
<dbReference type="SUPFAM" id="SSF55271">
    <property type="entry name" value="DNA repair protein MutS, domain I"/>
    <property type="match status" value="1"/>
</dbReference>
<feature type="domain" description="DNA mismatch repair protein MutS-like N-terminal" evidence="2">
    <location>
        <begin position="134"/>
        <end position="238"/>
    </location>
</feature>
<comment type="caution">
    <text evidence="5">The sequence shown here is derived from an EMBL/GenBank/DDBJ whole genome shotgun (WGS) entry which is preliminary data.</text>
</comment>
<name>A0A9W6Z2A2_AMBMO</name>
<dbReference type="SUPFAM" id="SSF48334">
    <property type="entry name" value="DNA repair protein MutS, domain III"/>
    <property type="match status" value="1"/>
</dbReference>
<evidence type="ECO:0000256" key="1">
    <source>
        <dbReference type="SAM" id="MobiDB-lite"/>
    </source>
</evidence>
<dbReference type="GO" id="GO:0030983">
    <property type="term" value="F:mismatched DNA binding"/>
    <property type="evidence" value="ECO:0007669"/>
    <property type="project" value="InterPro"/>
</dbReference>
<evidence type="ECO:0000259" key="3">
    <source>
        <dbReference type="Pfam" id="PF05188"/>
    </source>
</evidence>
<dbReference type="InterPro" id="IPR007695">
    <property type="entry name" value="DNA_mismatch_repair_MutS-lik_N"/>
</dbReference>
<proteinExistence type="predicted"/>
<dbReference type="Pfam" id="PF05192">
    <property type="entry name" value="MutS_III"/>
    <property type="match status" value="1"/>
</dbReference>
<feature type="domain" description="DNA mismatch repair protein MutS core" evidence="4">
    <location>
        <begin position="433"/>
        <end position="537"/>
    </location>
</feature>
<feature type="region of interest" description="Disordered" evidence="1">
    <location>
        <begin position="60"/>
        <end position="82"/>
    </location>
</feature>
<dbReference type="Pfam" id="PF05188">
    <property type="entry name" value="MutS_II"/>
    <property type="match status" value="1"/>
</dbReference>
<dbReference type="InterPro" id="IPR036187">
    <property type="entry name" value="DNA_mismatch_repair_MutS_sf"/>
</dbReference>
<feature type="domain" description="DNA mismatch repair protein MutS connector" evidence="3">
    <location>
        <begin position="247"/>
        <end position="392"/>
    </location>
</feature>
<evidence type="ECO:0000259" key="2">
    <source>
        <dbReference type="Pfam" id="PF01624"/>
    </source>
</evidence>